<gene>
    <name evidence="1" type="ORF">MEUPH1_LOCUS6606</name>
</gene>
<dbReference type="InterPro" id="IPR052560">
    <property type="entry name" value="RdDP_mobile_element"/>
</dbReference>
<protein>
    <submittedName>
        <fullName evidence="1">Uncharacterized protein</fullName>
    </submittedName>
</protein>
<keyword evidence="2" id="KW-1185">Reference proteome</keyword>
<dbReference type="PANTHER" id="PTHR36688:SF1">
    <property type="entry name" value="ENDONUCLEASE_EXONUCLEASE_PHOSPHATASE DOMAIN-CONTAINING PROTEIN"/>
    <property type="match status" value="1"/>
</dbReference>
<evidence type="ECO:0000313" key="1">
    <source>
        <dbReference type="EMBL" id="CAI6350111.1"/>
    </source>
</evidence>
<organism evidence="1 2">
    <name type="scientific">Macrosiphum euphorbiae</name>
    <name type="common">potato aphid</name>
    <dbReference type="NCBI Taxonomy" id="13131"/>
    <lineage>
        <taxon>Eukaryota</taxon>
        <taxon>Metazoa</taxon>
        <taxon>Ecdysozoa</taxon>
        <taxon>Arthropoda</taxon>
        <taxon>Hexapoda</taxon>
        <taxon>Insecta</taxon>
        <taxon>Pterygota</taxon>
        <taxon>Neoptera</taxon>
        <taxon>Paraneoptera</taxon>
        <taxon>Hemiptera</taxon>
        <taxon>Sternorrhyncha</taxon>
        <taxon>Aphidomorpha</taxon>
        <taxon>Aphidoidea</taxon>
        <taxon>Aphididae</taxon>
        <taxon>Macrosiphini</taxon>
        <taxon>Macrosiphum</taxon>
    </lineage>
</organism>
<accession>A0AAV0W2T4</accession>
<name>A0AAV0W2T4_9HEMI</name>
<sequence length="96" mass="10722">MFFRLSNTEGRKELKVVFKGAQMKHNFTPKYLGITMVCTLTFNEHLDRTGKKIRSRVNLIEQLAKTGLGADAKTLLALVLTYSAAAYGAKLWLNSA</sequence>
<comment type="caution">
    <text evidence="1">The sequence shown here is derived from an EMBL/GenBank/DDBJ whole genome shotgun (WGS) entry which is preliminary data.</text>
</comment>
<dbReference type="PANTHER" id="PTHR36688">
    <property type="entry name" value="ENDO/EXONUCLEASE/PHOSPHATASE DOMAIN-CONTAINING PROTEIN"/>
    <property type="match status" value="1"/>
</dbReference>
<dbReference type="AlphaFoldDB" id="A0AAV0W2T4"/>
<evidence type="ECO:0000313" key="2">
    <source>
        <dbReference type="Proteomes" id="UP001160148"/>
    </source>
</evidence>
<reference evidence="1 2" key="1">
    <citation type="submission" date="2023-01" db="EMBL/GenBank/DDBJ databases">
        <authorList>
            <person name="Whitehead M."/>
        </authorList>
    </citation>
    <scope>NUCLEOTIDE SEQUENCE [LARGE SCALE GENOMIC DNA]</scope>
</reference>
<proteinExistence type="predicted"/>
<dbReference type="EMBL" id="CARXXK010000001">
    <property type="protein sequence ID" value="CAI6350111.1"/>
    <property type="molecule type" value="Genomic_DNA"/>
</dbReference>
<dbReference type="Proteomes" id="UP001160148">
    <property type="component" value="Unassembled WGS sequence"/>
</dbReference>